<dbReference type="InterPro" id="IPR050641">
    <property type="entry name" value="RIFMO-like"/>
</dbReference>
<dbReference type="GO" id="GO:0016709">
    <property type="term" value="F:oxidoreductase activity, acting on paired donors, with incorporation or reduction of molecular oxygen, NAD(P)H as one donor, and incorporation of one atom of oxygen"/>
    <property type="evidence" value="ECO:0007669"/>
    <property type="project" value="UniProtKB-ARBA"/>
</dbReference>
<dbReference type="PANTHER" id="PTHR43004">
    <property type="entry name" value="TRK SYSTEM POTASSIUM UPTAKE PROTEIN"/>
    <property type="match status" value="1"/>
</dbReference>
<dbReference type="RefSeq" id="WP_009288536.1">
    <property type="nucleotide sequence ID" value="NZ_AOPO01000023.1"/>
</dbReference>
<evidence type="ECO:0000313" key="6">
    <source>
        <dbReference type="Proteomes" id="UP000011651"/>
    </source>
</evidence>
<dbReference type="Gene3D" id="3.40.30.120">
    <property type="match status" value="1"/>
</dbReference>
<accession>L9U7P5</accession>
<dbReference type="PANTHER" id="PTHR43004:SF21">
    <property type="entry name" value="FAD-BINDING DOMAIN-CONTAINING PROTEIN-RELATED"/>
    <property type="match status" value="1"/>
</dbReference>
<comment type="caution">
    <text evidence="5">The sequence shown here is derived from an EMBL/GenBank/DDBJ whole genome shotgun (WGS) entry which is preliminary data.</text>
</comment>
<dbReference type="InterPro" id="IPR036188">
    <property type="entry name" value="FAD/NAD-bd_sf"/>
</dbReference>
<keyword evidence="2" id="KW-0274">FAD</keyword>
<dbReference type="AlphaFoldDB" id="L9U7P5"/>
<dbReference type="PRINTS" id="PR00420">
    <property type="entry name" value="RNGMNOXGNASE"/>
</dbReference>
<dbReference type="Proteomes" id="UP000011651">
    <property type="component" value="Unassembled WGS sequence"/>
</dbReference>
<gene>
    <name evidence="5" type="ORF">HALTITAN_3110</name>
</gene>
<dbReference type="EMBL" id="AOPO01000023">
    <property type="protein sequence ID" value="ELY20253.1"/>
    <property type="molecule type" value="Genomic_DNA"/>
</dbReference>
<dbReference type="Gene3D" id="3.50.50.60">
    <property type="entry name" value="FAD/NAD(P)-binding domain"/>
    <property type="match status" value="1"/>
</dbReference>
<protein>
    <submittedName>
        <fullName evidence="5">Monooxygenase, FAD-binding</fullName>
    </submittedName>
</protein>
<evidence type="ECO:0000256" key="1">
    <source>
        <dbReference type="ARBA" id="ARBA00022630"/>
    </source>
</evidence>
<dbReference type="Gene3D" id="3.30.9.10">
    <property type="entry name" value="D-Amino Acid Oxidase, subunit A, domain 2"/>
    <property type="match status" value="1"/>
</dbReference>
<dbReference type="Pfam" id="PF01494">
    <property type="entry name" value="FAD_binding_3"/>
    <property type="match status" value="1"/>
</dbReference>
<name>L9U7P5_9GAMM</name>
<evidence type="ECO:0000256" key="3">
    <source>
        <dbReference type="SAM" id="MobiDB-lite"/>
    </source>
</evidence>
<proteinExistence type="predicted"/>
<keyword evidence="5" id="KW-0560">Oxidoreductase</keyword>
<feature type="region of interest" description="Disordered" evidence="3">
    <location>
        <begin position="424"/>
        <end position="451"/>
    </location>
</feature>
<evidence type="ECO:0000259" key="4">
    <source>
        <dbReference type="Pfam" id="PF01494"/>
    </source>
</evidence>
<keyword evidence="5" id="KW-0503">Monooxygenase</keyword>
<dbReference type="PATRIC" id="fig|1204738.3.peg.4671"/>
<keyword evidence="1" id="KW-0285">Flavoprotein</keyword>
<reference evidence="5 6" key="1">
    <citation type="journal article" date="2013" name="Genome Announc.">
        <title>Draft Genome of the Marine Gammaproteobacterium Halomonas titanicae.</title>
        <authorList>
            <person name="Sanchez-Porro C."/>
            <person name="de la Haba R.R."/>
            <person name="Cruz-Hernandez N."/>
            <person name="Gonzalez J.M."/>
            <person name="Reyes-Guirao C."/>
            <person name="Navarro-Sampedro L."/>
            <person name="Carballo M."/>
            <person name="Ventosa A."/>
        </authorList>
    </citation>
    <scope>NUCLEOTIDE SEQUENCE [LARGE SCALE GENOMIC DNA]</scope>
    <source>
        <strain evidence="5 6">BH1</strain>
    </source>
</reference>
<dbReference type="InterPro" id="IPR002938">
    <property type="entry name" value="FAD-bd"/>
</dbReference>
<sequence>MSANRPAKKVPVVVVGAGPIGLSLSGDLGWRGIPCMLVEQSDGLVSQPKMDMVGIRTMEFCRRWGIIDWVHNAGYNRAYPQDCAWVSQLSGGYEFGREPFPSVQDELKPPQSPEKRERCPQNFFDPVLTRFAKSTGVDIRYRTEYVSHEEHDNGVTVRLKNLQTDEEELVEAQYLVGSDGGASQVKQNLGIKMKGIPALTYTTNAIIECSGLEELHDKKPGYRYILIGPEGTWATLVAINGRDQWRFSIVGDETMRTLNEEDISQAFRRAVGRDDFDFKIISVMPWIRRQLVADSYGTNRVKIAGDAAHLTSPTGGFGMNTGIQDAVNLSWKLQAAIQGWAGPHLLDTYETEMRPVAIRNVNEATSNLKLMLKPRESLNEMVFKPGPEGDLARKEFGDAYTAAMKREWFSIGIHLGVRYEGSPVISPDGTPEPDDTVSTYEQTARPGHRAPHVWLDPECSTLDLFGRNFTLMRFDDRVHVDELVAAAERSGVPLEVVDLDHNEARGVYERKLVLVRPDGHVAWRADDPPADAEAIIDIVRGAKAPVAGSRKQAEEVMTS</sequence>
<feature type="region of interest" description="Disordered" evidence="3">
    <location>
        <begin position="100"/>
        <end position="119"/>
    </location>
</feature>
<organism evidence="5 6">
    <name type="scientific">Vreelandella titanicae BH1</name>
    <dbReference type="NCBI Taxonomy" id="1204738"/>
    <lineage>
        <taxon>Bacteria</taxon>
        <taxon>Pseudomonadati</taxon>
        <taxon>Pseudomonadota</taxon>
        <taxon>Gammaproteobacteria</taxon>
        <taxon>Oceanospirillales</taxon>
        <taxon>Halomonadaceae</taxon>
        <taxon>Vreelandella</taxon>
    </lineage>
</organism>
<dbReference type="Pfam" id="PF21274">
    <property type="entry name" value="Rng_hyd_C"/>
    <property type="match status" value="1"/>
</dbReference>
<evidence type="ECO:0000256" key="2">
    <source>
        <dbReference type="ARBA" id="ARBA00022827"/>
    </source>
</evidence>
<evidence type="ECO:0000313" key="5">
    <source>
        <dbReference type="EMBL" id="ELY20253.1"/>
    </source>
</evidence>
<dbReference type="SUPFAM" id="SSF51905">
    <property type="entry name" value="FAD/NAD(P)-binding domain"/>
    <property type="match status" value="1"/>
</dbReference>
<feature type="compositionally biased region" description="Basic and acidic residues" evidence="3">
    <location>
        <begin position="105"/>
        <end position="119"/>
    </location>
</feature>
<dbReference type="GO" id="GO:0071949">
    <property type="term" value="F:FAD binding"/>
    <property type="evidence" value="ECO:0007669"/>
    <property type="project" value="InterPro"/>
</dbReference>
<feature type="domain" description="FAD-binding" evidence="4">
    <location>
        <begin position="9"/>
        <end position="363"/>
    </location>
</feature>
<dbReference type="NCBIfam" id="NF004780">
    <property type="entry name" value="PRK06126.1"/>
    <property type="match status" value="1"/>
</dbReference>